<evidence type="ECO:0000313" key="1">
    <source>
        <dbReference type="EMBL" id="EGC42962.1"/>
    </source>
</evidence>
<dbReference type="OMA" id="ICINHRR"/>
<reference evidence="2" key="1">
    <citation type="submission" date="2008-07" db="EMBL/GenBank/DDBJ databases">
        <title>Annotation of Ajellomyces capsulatus strain H88.</title>
        <authorList>
            <person name="Champion M."/>
            <person name="Cuomo C."/>
            <person name="Ma L.-J."/>
            <person name="Henn M.R."/>
            <person name="Sil A."/>
            <person name="Goldman B."/>
            <person name="Young S.K."/>
            <person name="Kodira C.D."/>
            <person name="Zeng Q."/>
            <person name="Koehrsen M."/>
            <person name="Alvarado L."/>
            <person name="Berlin A."/>
            <person name="Borenstein D."/>
            <person name="Chen Z."/>
            <person name="Engels R."/>
            <person name="Freedman E."/>
            <person name="Gellesch M."/>
            <person name="Goldberg J."/>
            <person name="Griggs A."/>
            <person name="Gujja S."/>
            <person name="Heiman D."/>
            <person name="Hepburn T."/>
            <person name="Howarth C."/>
            <person name="Jen D."/>
            <person name="Larson L."/>
            <person name="Lewis B."/>
            <person name="Mehta T."/>
            <person name="Park D."/>
            <person name="Pearson M."/>
            <person name="Roberts A."/>
            <person name="Saif S."/>
            <person name="Shea T."/>
            <person name="Shenoy N."/>
            <person name="Sisk P."/>
            <person name="Stolte C."/>
            <person name="Sykes S."/>
            <person name="Walk T."/>
            <person name="White J."/>
            <person name="Yandava C."/>
            <person name="Klein B."/>
            <person name="McEwen J.G."/>
            <person name="Puccia R."/>
            <person name="Goldman G.H."/>
            <person name="Felipe M.S."/>
            <person name="Nino-Vega G."/>
            <person name="San-Blas G."/>
            <person name="Taylor J."/>
            <person name="Mendoza L."/>
            <person name="Galagan J."/>
            <person name="Nusbaum C."/>
            <person name="Birren B."/>
        </authorList>
    </citation>
    <scope>NUCLEOTIDE SEQUENCE [LARGE SCALE GENOMIC DNA]</scope>
    <source>
        <strain evidence="2">H88</strain>
    </source>
</reference>
<dbReference type="VEuPathDB" id="FungiDB:I7I53_09430"/>
<dbReference type="OrthoDB" id="10506371at2759"/>
<organism evidence="2">
    <name type="scientific">Ajellomyces capsulatus (strain H88)</name>
    <name type="common">Darling's disease fungus</name>
    <name type="synonym">Histoplasma capsulatum</name>
    <dbReference type="NCBI Taxonomy" id="544711"/>
    <lineage>
        <taxon>Eukaryota</taxon>
        <taxon>Fungi</taxon>
        <taxon>Dikarya</taxon>
        <taxon>Ascomycota</taxon>
        <taxon>Pezizomycotina</taxon>
        <taxon>Eurotiomycetes</taxon>
        <taxon>Eurotiomycetidae</taxon>
        <taxon>Onygenales</taxon>
        <taxon>Ajellomycetaceae</taxon>
        <taxon>Histoplasma</taxon>
    </lineage>
</organism>
<sequence length="173" mass="19369">MWLSGPCIASIRGSDRTSHDYQVAVAIVACHFALAPGYPHNHFQIPWQHRDLHSAWCKTESLRQTECKKCARTTPLPLLHRGLVVTGSILTGHIAEEHSFESALVLVIVSEDNIEGIRKRPPLPVNKMVFTAEHSELRALRPATQALGCLSTTLPYPNHSRSEGICINHRRWV</sequence>
<protein>
    <submittedName>
        <fullName evidence="1">Predicted protein</fullName>
    </submittedName>
</protein>
<accession>F0UAZ9</accession>
<dbReference type="Proteomes" id="UP000008142">
    <property type="component" value="Unassembled WGS sequence"/>
</dbReference>
<dbReference type="EMBL" id="DS990637">
    <property type="protein sequence ID" value="EGC42962.1"/>
    <property type="molecule type" value="Genomic_DNA"/>
</dbReference>
<dbReference type="HOGENOM" id="CLU_1668896_0_0_1"/>
<dbReference type="AlphaFoldDB" id="F0UAZ9"/>
<name>F0UAZ9_AJEC8</name>
<gene>
    <name evidence="1" type="ORF">HCEG_02177</name>
</gene>
<evidence type="ECO:0000313" key="2">
    <source>
        <dbReference type="Proteomes" id="UP000008142"/>
    </source>
</evidence>
<proteinExistence type="predicted"/>